<protein>
    <submittedName>
        <fullName evidence="2">Uncharacterized protein</fullName>
    </submittedName>
</protein>
<accession>A0A3B0ZAV7</accession>
<dbReference type="EMBL" id="UOFQ01000205">
    <property type="protein sequence ID" value="VAW90538.1"/>
    <property type="molecule type" value="Genomic_DNA"/>
</dbReference>
<keyword evidence="1" id="KW-0812">Transmembrane</keyword>
<proteinExistence type="predicted"/>
<sequence>MIEQIGVNILIPIGVFLFLIVGSYLVSDTAFRDVIKRRGEGQ</sequence>
<dbReference type="AlphaFoldDB" id="A0A3B0ZAV7"/>
<name>A0A3B0ZAV7_9ZZZZ</name>
<evidence type="ECO:0000313" key="2">
    <source>
        <dbReference type="EMBL" id="VAW90538.1"/>
    </source>
</evidence>
<gene>
    <name evidence="2" type="ORF">MNBD_GAMMA17-385</name>
</gene>
<organism evidence="2">
    <name type="scientific">hydrothermal vent metagenome</name>
    <dbReference type="NCBI Taxonomy" id="652676"/>
    <lineage>
        <taxon>unclassified sequences</taxon>
        <taxon>metagenomes</taxon>
        <taxon>ecological metagenomes</taxon>
    </lineage>
</organism>
<keyword evidence="1" id="KW-0472">Membrane</keyword>
<reference evidence="2" key="1">
    <citation type="submission" date="2018-06" db="EMBL/GenBank/DDBJ databases">
        <authorList>
            <person name="Zhirakovskaya E."/>
        </authorList>
    </citation>
    <scope>NUCLEOTIDE SEQUENCE</scope>
</reference>
<keyword evidence="1" id="KW-1133">Transmembrane helix</keyword>
<feature type="transmembrane region" description="Helical" evidence="1">
    <location>
        <begin position="6"/>
        <end position="27"/>
    </location>
</feature>
<evidence type="ECO:0000256" key="1">
    <source>
        <dbReference type="SAM" id="Phobius"/>
    </source>
</evidence>